<evidence type="ECO:0000313" key="4">
    <source>
        <dbReference type="Proteomes" id="UP000282985"/>
    </source>
</evidence>
<dbReference type="CDD" id="cd00158">
    <property type="entry name" value="RHOD"/>
    <property type="match status" value="1"/>
</dbReference>
<dbReference type="PANTHER" id="PTHR44086">
    <property type="entry name" value="THIOSULFATE SULFURTRANSFERASE RDL2, MITOCHONDRIAL-RELATED"/>
    <property type="match status" value="1"/>
</dbReference>
<dbReference type="SMART" id="SM00450">
    <property type="entry name" value="RHOD"/>
    <property type="match status" value="1"/>
</dbReference>
<name>A0A434AZA1_9BACT</name>
<feature type="domain" description="Rhodanese" evidence="2">
    <location>
        <begin position="59"/>
        <end position="158"/>
    </location>
</feature>
<dbReference type="PANTHER" id="PTHR44086:SF10">
    <property type="entry name" value="THIOSULFATE SULFURTRANSFERASE_RHODANESE-LIKE DOMAIN-CONTAINING PROTEIN 3"/>
    <property type="match status" value="1"/>
</dbReference>
<keyword evidence="4" id="KW-1185">Reference proteome</keyword>
<keyword evidence="1" id="KW-0732">Signal</keyword>
<sequence>MYIMKNIKLLFVLMFLLTSQVFLSCNNKADYANVEEMVEAAQSNIAAISVEEVKQKIDSMEMFNLIDVRERTEFNYGYIPSAINIPRGSLEFKIANNKYWENEGLYLPAKDEEFILCCKKGSRSALAAESLKKLGYKNVKYIKGGFKKWELSYPLMQEKNLEEESHQQVEEVGGC</sequence>
<dbReference type="PROSITE" id="PS51257">
    <property type="entry name" value="PROKAR_LIPOPROTEIN"/>
    <property type="match status" value="1"/>
</dbReference>
<evidence type="ECO:0000313" key="3">
    <source>
        <dbReference type="EMBL" id="RUT79948.1"/>
    </source>
</evidence>
<feature type="chain" id="PRO_5019252389" description="Rhodanese domain-containing protein" evidence="1">
    <location>
        <begin position="25"/>
        <end position="175"/>
    </location>
</feature>
<comment type="caution">
    <text evidence="3">The sequence shown here is derived from an EMBL/GenBank/DDBJ whole genome shotgun (WGS) entry which is preliminary data.</text>
</comment>
<organism evidence="3 4">
    <name type="scientific">Ancylomarina longa</name>
    <dbReference type="NCBI Taxonomy" id="2487017"/>
    <lineage>
        <taxon>Bacteria</taxon>
        <taxon>Pseudomonadati</taxon>
        <taxon>Bacteroidota</taxon>
        <taxon>Bacteroidia</taxon>
        <taxon>Marinilabiliales</taxon>
        <taxon>Marinifilaceae</taxon>
        <taxon>Ancylomarina</taxon>
    </lineage>
</organism>
<accession>A0A434AZA1</accession>
<dbReference type="Gene3D" id="3.40.250.10">
    <property type="entry name" value="Rhodanese-like domain"/>
    <property type="match status" value="1"/>
</dbReference>
<dbReference type="AlphaFoldDB" id="A0A434AZA1"/>
<dbReference type="Pfam" id="PF00581">
    <property type="entry name" value="Rhodanese"/>
    <property type="match status" value="1"/>
</dbReference>
<dbReference type="InterPro" id="IPR036873">
    <property type="entry name" value="Rhodanese-like_dom_sf"/>
</dbReference>
<dbReference type="EMBL" id="RJJX01000001">
    <property type="protein sequence ID" value="RUT79948.1"/>
    <property type="molecule type" value="Genomic_DNA"/>
</dbReference>
<protein>
    <recommendedName>
        <fullName evidence="2">Rhodanese domain-containing protein</fullName>
    </recommendedName>
</protein>
<dbReference type="PROSITE" id="PS50206">
    <property type="entry name" value="RHODANESE_3"/>
    <property type="match status" value="1"/>
</dbReference>
<evidence type="ECO:0000256" key="1">
    <source>
        <dbReference type="SAM" id="SignalP"/>
    </source>
</evidence>
<proteinExistence type="predicted"/>
<gene>
    <name evidence="3" type="ORF">DLK05_00930</name>
</gene>
<dbReference type="Proteomes" id="UP000282985">
    <property type="component" value="Unassembled WGS sequence"/>
</dbReference>
<dbReference type="SUPFAM" id="SSF52821">
    <property type="entry name" value="Rhodanese/Cell cycle control phosphatase"/>
    <property type="match status" value="1"/>
</dbReference>
<dbReference type="GO" id="GO:0004792">
    <property type="term" value="F:thiosulfate-cyanide sulfurtransferase activity"/>
    <property type="evidence" value="ECO:0007669"/>
    <property type="project" value="TreeGrafter"/>
</dbReference>
<feature type="signal peptide" evidence="1">
    <location>
        <begin position="1"/>
        <end position="24"/>
    </location>
</feature>
<reference evidence="3 4" key="1">
    <citation type="submission" date="2018-11" db="EMBL/GenBank/DDBJ databases">
        <title>Parancylomarina longa gen. nov., sp. nov., isolated from sediments of southern Okinawa.</title>
        <authorList>
            <person name="Fu T."/>
        </authorList>
    </citation>
    <scope>NUCLEOTIDE SEQUENCE [LARGE SCALE GENOMIC DNA]</scope>
    <source>
        <strain evidence="3 4">T3-2 S1-C</strain>
    </source>
</reference>
<evidence type="ECO:0000259" key="2">
    <source>
        <dbReference type="PROSITE" id="PS50206"/>
    </source>
</evidence>
<dbReference type="InterPro" id="IPR001763">
    <property type="entry name" value="Rhodanese-like_dom"/>
</dbReference>
<dbReference type="OrthoDB" id="1450994at2"/>